<protein>
    <submittedName>
        <fullName evidence="1">CesT family type III secretion system chaperone</fullName>
    </submittedName>
</protein>
<proteinExistence type="predicted"/>
<evidence type="ECO:0000313" key="2">
    <source>
        <dbReference type="Proteomes" id="UP000596827"/>
    </source>
</evidence>
<dbReference type="AlphaFoldDB" id="A0A923M8M8"/>
<keyword evidence="2" id="KW-1185">Reference proteome</keyword>
<organism evidence="1 2">
    <name type="scientific">Ramlibacter albus</name>
    <dbReference type="NCBI Taxonomy" id="2079448"/>
    <lineage>
        <taxon>Bacteria</taxon>
        <taxon>Pseudomonadati</taxon>
        <taxon>Pseudomonadota</taxon>
        <taxon>Betaproteobacteria</taxon>
        <taxon>Burkholderiales</taxon>
        <taxon>Comamonadaceae</taxon>
        <taxon>Ramlibacter</taxon>
    </lineage>
</organism>
<evidence type="ECO:0000313" key="1">
    <source>
        <dbReference type="EMBL" id="MBC5764537.1"/>
    </source>
</evidence>
<dbReference type="SUPFAM" id="SSF69635">
    <property type="entry name" value="Type III secretory system chaperone-like"/>
    <property type="match status" value="1"/>
</dbReference>
<accession>A0A923M8M8</accession>
<dbReference type="EMBL" id="JACORU010000002">
    <property type="protein sequence ID" value="MBC5764537.1"/>
    <property type="molecule type" value="Genomic_DNA"/>
</dbReference>
<name>A0A923M8M8_9BURK</name>
<reference evidence="1" key="1">
    <citation type="submission" date="2020-08" db="EMBL/GenBank/DDBJ databases">
        <title>Ramlibacter sp. GTP1 16S ribosomal RNA gene genome sequencing and assembly.</title>
        <authorList>
            <person name="Kang M."/>
        </authorList>
    </citation>
    <scope>NUCLEOTIDE SEQUENCE</scope>
    <source>
        <strain evidence="1">GTP1</strain>
    </source>
</reference>
<sequence>MDYNHYERMVRDFCECRGAPQAAGEAIESRHLEIDGHLVGLVPREGAGLDIFIEMGHTWPGDDAPLYERLLRFNLDAGPQLVGFFGLHPSGSHVAYRMRVAGGLSGTELSDLLHDQLPAAVRAYHQICNA</sequence>
<comment type="caution">
    <text evidence="1">The sequence shown here is derived from an EMBL/GenBank/DDBJ whole genome shotgun (WGS) entry which is preliminary data.</text>
</comment>
<dbReference type="RefSeq" id="WP_187081001.1">
    <property type="nucleotide sequence ID" value="NZ_JACORU010000002.1"/>
</dbReference>
<dbReference type="Proteomes" id="UP000596827">
    <property type="component" value="Unassembled WGS sequence"/>
</dbReference>
<gene>
    <name evidence="1" type="ORF">H8R02_08760</name>
</gene>
<dbReference type="GO" id="GO:0030254">
    <property type="term" value="P:protein secretion by the type III secretion system"/>
    <property type="evidence" value="ECO:0007669"/>
    <property type="project" value="InterPro"/>
</dbReference>